<evidence type="ECO:0000256" key="3">
    <source>
        <dbReference type="SAM" id="Coils"/>
    </source>
</evidence>
<evidence type="ECO:0000256" key="2">
    <source>
        <dbReference type="ARBA" id="ARBA00022840"/>
    </source>
</evidence>
<proteinExistence type="predicted"/>
<evidence type="ECO:0000313" key="5">
    <source>
        <dbReference type="EMBL" id="TNN08027.1"/>
    </source>
</evidence>
<gene>
    <name evidence="5" type="ORF">EWB00_007319</name>
</gene>
<dbReference type="PANTHER" id="PTHR22106:SF5">
    <property type="entry name" value="COILED-COIL DOMAIN-CONTAINING PROTEIN 78"/>
    <property type="match status" value="1"/>
</dbReference>
<evidence type="ECO:0000256" key="1">
    <source>
        <dbReference type="ARBA" id="ARBA00022741"/>
    </source>
</evidence>
<dbReference type="SUPFAM" id="SSF52540">
    <property type="entry name" value="P-loop containing nucleoside triphosphate hydrolases"/>
    <property type="match status" value="1"/>
</dbReference>
<protein>
    <submittedName>
        <fullName evidence="5">Coiled-coil domain-containing 78-like isoform X1</fullName>
    </submittedName>
</protein>
<reference evidence="5 6" key="1">
    <citation type="submission" date="2019-03" db="EMBL/GenBank/DDBJ databases">
        <title>An improved genome assembly of the fluke Schistosoma japonicum.</title>
        <authorList>
            <person name="Hu W."/>
            <person name="Luo F."/>
            <person name="Yin M."/>
            <person name="Mo X."/>
            <person name="Sun C."/>
            <person name="Wu Q."/>
            <person name="Zhu B."/>
            <person name="Xiang M."/>
            <person name="Wang J."/>
            <person name="Wang Y."/>
            <person name="Zhang T."/>
            <person name="Xu B."/>
            <person name="Zheng H."/>
            <person name="Feng Z."/>
        </authorList>
    </citation>
    <scope>NUCLEOTIDE SEQUENCE [LARGE SCALE GENOMIC DNA]</scope>
    <source>
        <strain evidence="5">HuSjv2</strain>
        <tissue evidence="5">Worms</tissue>
    </source>
</reference>
<keyword evidence="1" id="KW-0547">Nucleotide-binding</keyword>
<dbReference type="AlphaFoldDB" id="A0A4Z2CUY9"/>
<feature type="compositionally biased region" description="Basic and acidic residues" evidence="4">
    <location>
        <begin position="374"/>
        <end position="383"/>
    </location>
</feature>
<evidence type="ECO:0000313" key="6">
    <source>
        <dbReference type="Proteomes" id="UP000311919"/>
    </source>
</evidence>
<organism evidence="5 6">
    <name type="scientific">Schistosoma japonicum</name>
    <name type="common">Blood fluke</name>
    <dbReference type="NCBI Taxonomy" id="6182"/>
    <lineage>
        <taxon>Eukaryota</taxon>
        <taxon>Metazoa</taxon>
        <taxon>Spiralia</taxon>
        <taxon>Lophotrochozoa</taxon>
        <taxon>Platyhelminthes</taxon>
        <taxon>Trematoda</taxon>
        <taxon>Digenea</taxon>
        <taxon>Strigeidida</taxon>
        <taxon>Schistosomatoidea</taxon>
        <taxon>Schistosomatidae</taxon>
        <taxon>Schistosoma</taxon>
    </lineage>
</organism>
<name>A0A4Z2CUY9_SCHJA</name>
<comment type="caution">
    <text evidence="5">The sequence shown here is derived from an EMBL/GenBank/DDBJ whole genome shotgun (WGS) entry which is preliminary data.</text>
</comment>
<dbReference type="STRING" id="6182.A0A4Z2CUY9"/>
<dbReference type="OrthoDB" id="2113965at2759"/>
<dbReference type="InterPro" id="IPR036961">
    <property type="entry name" value="Kinesin_motor_dom_sf"/>
</dbReference>
<feature type="region of interest" description="Disordered" evidence="4">
    <location>
        <begin position="369"/>
        <end position="403"/>
    </location>
</feature>
<evidence type="ECO:0000256" key="4">
    <source>
        <dbReference type="SAM" id="MobiDB-lite"/>
    </source>
</evidence>
<dbReference type="InterPro" id="IPR039873">
    <property type="entry name" value="CCDC78"/>
</dbReference>
<dbReference type="Proteomes" id="UP000311919">
    <property type="component" value="Unassembled WGS sequence"/>
</dbReference>
<dbReference type="Gene3D" id="3.40.850.10">
    <property type="entry name" value="Kinesin motor domain"/>
    <property type="match status" value="1"/>
</dbReference>
<sequence>MNVCNEAKQSYLSRIKNINQEPANEPAIFIFRIKLKAANMNKKPPFRSKFTIVCWTGPSEISPAMKHEVEFGSHSSLNLLSLYNLSFHLASGKPGIRKLTNHSTSNLTKLLYDEIGGNCYTRIILCLSSNPDPEIYSFLLRLTSQLTNITNSPVMNDECALLLAARERETQYLLEEMIKEYKTGINLTNSSANLPNTESSMLKLKEHVQELSVSLGKTQEELAHATDERVKLSKAWLISEEDRIDANEKLAKTELELQEVTLKNKQLQLICEKATDAAKHAVELQKSNDMLNNYCTDLKRKLDDLHDELERMSIRNEELSRELLHQTIQQKSILTFLTNKSANEKLPKFEKELNRLHVMLDKTAFLKKNSKISSHPETHERKTNMVNRNSEPEIQRSSQSKSRYLNDKSILQNAENQVKLDLIMKERDQLQTELTNTNRKLTRFLNYFKARLIYHINGITRLVDATKSNDTLIANAALHGLEKYVKHLIADINATHKIRENRLVNIIRSLNTQFHGTREALHKVMICY</sequence>
<accession>A0A4Z2CUY9</accession>
<feature type="non-terminal residue" evidence="5">
    <location>
        <position position="528"/>
    </location>
</feature>
<keyword evidence="3" id="KW-0175">Coiled coil</keyword>
<keyword evidence="2" id="KW-0067">ATP-binding</keyword>
<dbReference type="GO" id="GO:0005524">
    <property type="term" value="F:ATP binding"/>
    <property type="evidence" value="ECO:0007669"/>
    <property type="project" value="UniProtKB-KW"/>
</dbReference>
<keyword evidence="6" id="KW-1185">Reference proteome</keyword>
<dbReference type="InterPro" id="IPR027417">
    <property type="entry name" value="P-loop_NTPase"/>
</dbReference>
<feature type="coiled-coil region" evidence="3">
    <location>
        <begin position="208"/>
        <end position="322"/>
    </location>
</feature>
<dbReference type="EMBL" id="SKCS01000416">
    <property type="protein sequence ID" value="TNN08027.1"/>
    <property type="molecule type" value="Genomic_DNA"/>
</dbReference>
<dbReference type="GO" id="GO:0005737">
    <property type="term" value="C:cytoplasm"/>
    <property type="evidence" value="ECO:0007669"/>
    <property type="project" value="TreeGrafter"/>
</dbReference>
<dbReference type="PANTHER" id="PTHR22106">
    <property type="entry name" value="COILED-COIL DOMAIN-CONTAINING PROTEIN 78"/>
    <property type="match status" value="1"/>
</dbReference>